<evidence type="ECO:0000256" key="1">
    <source>
        <dbReference type="SAM" id="MobiDB-lite"/>
    </source>
</evidence>
<dbReference type="InterPro" id="IPR036378">
    <property type="entry name" value="FAS1_dom_sf"/>
</dbReference>
<evidence type="ECO:0000313" key="4">
    <source>
        <dbReference type="EMBL" id="PWN02669.1"/>
    </source>
</evidence>
<organism evidence="4 5">
    <name type="scientific">Nocardioides silvaticus</name>
    <dbReference type="NCBI Taxonomy" id="2201891"/>
    <lineage>
        <taxon>Bacteria</taxon>
        <taxon>Bacillati</taxon>
        <taxon>Actinomycetota</taxon>
        <taxon>Actinomycetes</taxon>
        <taxon>Propionibacteriales</taxon>
        <taxon>Nocardioidaceae</taxon>
        <taxon>Nocardioides</taxon>
    </lineage>
</organism>
<keyword evidence="2" id="KW-0732">Signal</keyword>
<dbReference type="Gene3D" id="2.30.180.10">
    <property type="entry name" value="FAS1 domain"/>
    <property type="match status" value="1"/>
</dbReference>
<feature type="domain" description="FAS1" evidence="3">
    <location>
        <begin position="94"/>
        <end position="233"/>
    </location>
</feature>
<dbReference type="Proteomes" id="UP000245507">
    <property type="component" value="Unassembled WGS sequence"/>
</dbReference>
<dbReference type="OrthoDB" id="9800666at2"/>
<dbReference type="PANTHER" id="PTHR10900:SF77">
    <property type="entry name" value="FI19380P1"/>
    <property type="match status" value="1"/>
</dbReference>
<evidence type="ECO:0000256" key="2">
    <source>
        <dbReference type="SAM" id="SignalP"/>
    </source>
</evidence>
<dbReference type="GO" id="GO:0005615">
    <property type="term" value="C:extracellular space"/>
    <property type="evidence" value="ECO:0007669"/>
    <property type="project" value="TreeGrafter"/>
</dbReference>
<comment type="caution">
    <text evidence="4">The sequence shown here is derived from an EMBL/GenBank/DDBJ whole genome shotgun (WGS) entry which is preliminary data.</text>
</comment>
<dbReference type="PROSITE" id="PS51257">
    <property type="entry name" value="PROKAR_LIPOPROTEIN"/>
    <property type="match status" value="1"/>
</dbReference>
<feature type="compositionally biased region" description="Low complexity" evidence="1">
    <location>
        <begin position="35"/>
        <end position="45"/>
    </location>
</feature>
<feature type="region of interest" description="Disordered" evidence="1">
    <location>
        <begin position="26"/>
        <end position="90"/>
    </location>
</feature>
<dbReference type="InterPro" id="IPR050904">
    <property type="entry name" value="Adhesion/Biosynth-related"/>
</dbReference>
<reference evidence="4 5" key="1">
    <citation type="submission" date="2018-05" db="EMBL/GenBank/DDBJ databases">
        <title>Nocardioides silvaticus genome.</title>
        <authorList>
            <person name="Li C."/>
            <person name="Wang G."/>
        </authorList>
    </citation>
    <scope>NUCLEOTIDE SEQUENCE [LARGE SCALE GENOMIC DNA]</scope>
    <source>
        <strain evidence="4 5">CCTCC AB 2018079</strain>
    </source>
</reference>
<dbReference type="EMBL" id="QGDD01000005">
    <property type="protein sequence ID" value="PWN02669.1"/>
    <property type="molecule type" value="Genomic_DNA"/>
</dbReference>
<evidence type="ECO:0000313" key="5">
    <source>
        <dbReference type="Proteomes" id="UP000245507"/>
    </source>
</evidence>
<feature type="chain" id="PRO_5016288558" evidence="2">
    <location>
        <begin position="28"/>
        <end position="237"/>
    </location>
</feature>
<dbReference type="Pfam" id="PF02469">
    <property type="entry name" value="Fasciclin"/>
    <property type="match status" value="1"/>
</dbReference>
<dbReference type="SMART" id="SM00554">
    <property type="entry name" value="FAS1"/>
    <property type="match status" value="1"/>
</dbReference>
<dbReference type="GO" id="GO:0031012">
    <property type="term" value="C:extracellular matrix"/>
    <property type="evidence" value="ECO:0007669"/>
    <property type="project" value="TreeGrafter"/>
</dbReference>
<dbReference type="AlphaFoldDB" id="A0A316THG4"/>
<dbReference type="GO" id="GO:0050839">
    <property type="term" value="F:cell adhesion molecule binding"/>
    <property type="evidence" value="ECO:0007669"/>
    <property type="project" value="TreeGrafter"/>
</dbReference>
<protein>
    <submittedName>
        <fullName evidence="4">Beta-Ig-H3/fasciclin</fullName>
    </submittedName>
</protein>
<dbReference type="InterPro" id="IPR000782">
    <property type="entry name" value="FAS1_domain"/>
</dbReference>
<name>A0A316THG4_9ACTN</name>
<sequence>MRINTLRRRAGVAVTALALSVTLAACGDDSDSGDDNSSSGDTSSETSEDTGASEDMGSDDMSEDAGSDPAAQTFGDACNQVPTDGAGSFDGMVQDPVATAASNNPLLSTLVAAVGAVEGLGDTLNGAEALTVFAPFNGAFEEIPPKDLNGLLKEAGQKGQDSTLYTILAHHVLGENADVTAVAGDKDTLAGDTLTIEGDENGMTVTDGTVTANVLCGNIPTANATVYVIDKVLTGVQ</sequence>
<accession>A0A316THG4</accession>
<dbReference type="RefSeq" id="WP_109694429.1">
    <property type="nucleotide sequence ID" value="NZ_QGDD01000005.1"/>
</dbReference>
<evidence type="ECO:0000259" key="3">
    <source>
        <dbReference type="PROSITE" id="PS50213"/>
    </source>
</evidence>
<feature type="compositionally biased region" description="Acidic residues" evidence="1">
    <location>
        <begin position="46"/>
        <end position="66"/>
    </location>
</feature>
<keyword evidence="5" id="KW-1185">Reference proteome</keyword>
<dbReference type="GO" id="GO:0030198">
    <property type="term" value="P:extracellular matrix organization"/>
    <property type="evidence" value="ECO:0007669"/>
    <property type="project" value="TreeGrafter"/>
</dbReference>
<dbReference type="PANTHER" id="PTHR10900">
    <property type="entry name" value="PERIOSTIN-RELATED"/>
    <property type="match status" value="1"/>
</dbReference>
<dbReference type="PROSITE" id="PS50213">
    <property type="entry name" value="FAS1"/>
    <property type="match status" value="1"/>
</dbReference>
<dbReference type="SUPFAM" id="SSF82153">
    <property type="entry name" value="FAS1 domain"/>
    <property type="match status" value="1"/>
</dbReference>
<dbReference type="GO" id="GO:0007155">
    <property type="term" value="P:cell adhesion"/>
    <property type="evidence" value="ECO:0007669"/>
    <property type="project" value="TreeGrafter"/>
</dbReference>
<gene>
    <name evidence="4" type="ORF">DJ010_13290</name>
</gene>
<proteinExistence type="predicted"/>
<feature type="signal peptide" evidence="2">
    <location>
        <begin position="1"/>
        <end position="27"/>
    </location>
</feature>